<keyword evidence="4" id="KW-0547">Nucleotide-binding</keyword>
<dbReference type="PANTHER" id="PTHR42781">
    <property type="entry name" value="SPERMIDINE/PUTRESCINE IMPORT ATP-BINDING PROTEIN POTA"/>
    <property type="match status" value="1"/>
</dbReference>
<accession>A0A432P5F4</accession>
<evidence type="ECO:0000256" key="6">
    <source>
        <dbReference type="SAM" id="MobiDB-lite"/>
    </source>
</evidence>
<sequence length="412" mass="44812">MSVRLTGRGRGPKSACKRANFPKETSESQNRPLSYSCHALNINARCEFNWIDREKTLASLSIQGVSKTFPNGHRVLDDITIDVASGEFLTLLGPSGCGKTTLLKAIAGFHPLTSGRFLIDGKDITTLPPERRNTAMCFQSYALFPHMTVAENILFGPRQNGAGKAECHARLEAALQQVDLAAHATKLPSALSGGQQQRVALARAMAMRPGVILFDEPLSNLDAKLREQVRFEIRALQAEHGFTAIYVTHDQAEALAMSDRIVVLNGGRIEQIGAPDEIYDRPATRFVADFIGAANILKADILGLAGETTWRVRTDLGEFDIRSESDPKAPNHFICWRPEAAEIVPDTGAPQTNTFRAVVTAQAFQGNVTDVIVKSGASDVAYRIQTRRPLAIGASVTLRIDPASFCFLEAAT</sequence>
<dbReference type="PROSITE" id="PS00211">
    <property type="entry name" value="ABC_TRANSPORTER_1"/>
    <property type="match status" value="1"/>
</dbReference>
<name>A0A432P5F4_9HYPH</name>
<dbReference type="InterPro" id="IPR008995">
    <property type="entry name" value="Mo/tungstate-bd_C_term_dom"/>
</dbReference>
<evidence type="ECO:0000256" key="5">
    <source>
        <dbReference type="ARBA" id="ARBA00022840"/>
    </source>
</evidence>
<dbReference type="EMBL" id="RJTJ01000005">
    <property type="protein sequence ID" value="RUM07813.1"/>
    <property type="molecule type" value="Genomic_DNA"/>
</dbReference>
<dbReference type="Proteomes" id="UP000278081">
    <property type="component" value="Unassembled WGS sequence"/>
</dbReference>
<dbReference type="InterPro" id="IPR017871">
    <property type="entry name" value="ABC_transporter-like_CS"/>
</dbReference>
<dbReference type="InterPro" id="IPR050093">
    <property type="entry name" value="ABC_SmlMolc_Importer"/>
</dbReference>
<keyword evidence="5 8" id="KW-0067">ATP-binding</keyword>
<dbReference type="SUPFAM" id="SSF50331">
    <property type="entry name" value="MOP-like"/>
    <property type="match status" value="1"/>
</dbReference>
<dbReference type="InterPro" id="IPR013611">
    <property type="entry name" value="Transp-assoc_OB_typ2"/>
</dbReference>
<dbReference type="InterPro" id="IPR003439">
    <property type="entry name" value="ABC_transporter-like_ATP-bd"/>
</dbReference>
<protein>
    <submittedName>
        <fullName evidence="8">ABC transporter ATP-binding protein</fullName>
    </submittedName>
</protein>
<gene>
    <name evidence="8" type="ORF">EFR84_06730</name>
</gene>
<proteinExistence type="inferred from homology"/>
<evidence type="ECO:0000259" key="7">
    <source>
        <dbReference type="PROSITE" id="PS50893"/>
    </source>
</evidence>
<dbReference type="Gene3D" id="3.40.50.300">
    <property type="entry name" value="P-loop containing nucleotide triphosphate hydrolases"/>
    <property type="match status" value="1"/>
</dbReference>
<comment type="caution">
    <text evidence="8">The sequence shown here is derived from an EMBL/GenBank/DDBJ whole genome shotgun (WGS) entry which is preliminary data.</text>
</comment>
<keyword evidence="3" id="KW-0813">Transport</keyword>
<dbReference type="OrthoDB" id="9802264at2"/>
<evidence type="ECO:0000256" key="1">
    <source>
        <dbReference type="ARBA" id="ARBA00004417"/>
    </source>
</evidence>
<dbReference type="AlphaFoldDB" id="A0A432P5F4"/>
<evidence type="ECO:0000313" key="9">
    <source>
        <dbReference type="Proteomes" id="UP000278081"/>
    </source>
</evidence>
<evidence type="ECO:0000256" key="3">
    <source>
        <dbReference type="ARBA" id="ARBA00022448"/>
    </source>
</evidence>
<dbReference type="InterPro" id="IPR027417">
    <property type="entry name" value="P-loop_NTPase"/>
</dbReference>
<evidence type="ECO:0000313" key="8">
    <source>
        <dbReference type="EMBL" id="RUM07813.1"/>
    </source>
</evidence>
<dbReference type="GO" id="GO:0016887">
    <property type="term" value="F:ATP hydrolysis activity"/>
    <property type="evidence" value="ECO:0007669"/>
    <property type="project" value="InterPro"/>
</dbReference>
<dbReference type="Gene3D" id="2.40.50.100">
    <property type="match status" value="1"/>
</dbReference>
<dbReference type="Pfam" id="PF08402">
    <property type="entry name" value="TOBE_2"/>
    <property type="match status" value="1"/>
</dbReference>
<feature type="region of interest" description="Disordered" evidence="6">
    <location>
        <begin position="1"/>
        <end position="30"/>
    </location>
</feature>
<evidence type="ECO:0000256" key="2">
    <source>
        <dbReference type="ARBA" id="ARBA00005417"/>
    </source>
</evidence>
<dbReference type="GO" id="GO:0043190">
    <property type="term" value="C:ATP-binding cassette (ABC) transporter complex"/>
    <property type="evidence" value="ECO:0007669"/>
    <property type="project" value="InterPro"/>
</dbReference>
<dbReference type="InterPro" id="IPR003593">
    <property type="entry name" value="AAA+_ATPase"/>
</dbReference>
<comment type="subcellular location">
    <subcellularLocation>
        <location evidence="1">Cell inner membrane</location>
        <topology evidence="1">Peripheral membrane protein</topology>
    </subcellularLocation>
</comment>
<evidence type="ECO:0000256" key="4">
    <source>
        <dbReference type="ARBA" id="ARBA00022741"/>
    </source>
</evidence>
<dbReference type="GO" id="GO:0005524">
    <property type="term" value="F:ATP binding"/>
    <property type="evidence" value="ECO:0007669"/>
    <property type="project" value="UniProtKB-KW"/>
</dbReference>
<comment type="similarity">
    <text evidence="2">Belongs to the ABC transporter superfamily.</text>
</comment>
<dbReference type="GO" id="GO:0140359">
    <property type="term" value="F:ABC-type transporter activity"/>
    <property type="evidence" value="ECO:0007669"/>
    <property type="project" value="UniProtKB-ARBA"/>
</dbReference>
<dbReference type="PROSITE" id="PS50893">
    <property type="entry name" value="ABC_TRANSPORTER_2"/>
    <property type="match status" value="1"/>
</dbReference>
<feature type="domain" description="ABC transporter" evidence="7">
    <location>
        <begin position="60"/>
        <end position="291"/>
    </location>
</feature>
<organism evidence="8 9">
    <name type="scientific">Rhizobium chutanense</name>
    <dbReference type="NCBI Taxonomy" id="2035448"/>
    <lineage>
        <taxon>Bacteria</taxon>
        <taxon>Pseudomonadati</taxon>
        <taxon>Pseudomonadota</taxon>
        <taxon>Alphaproteobacteria</taxon>
        <taxon>Hyphomicrobiales</taxon>
        <taxon>Rhizobiaceae</taxon>
        <taxon>Rhizobium/Agrobacterium group</taxon>
        <taxon>Rhizobium</taxon>
    </lineage>
</organism>
<dbReference type="SUPFAM" id="SSF52540">
    <property type="entry name" value="P-loop containing nucleoside triphosphate hydrolases"/>
    <property type="match status" value="1"/>
</dbReference>
<dbReference type="PANTHER" id="PTHR42781:SF4">
    <property type="entry name" value="SPERMIDINE_PUTRESCINE IMPORT ATP-BINDING PROTEIN POTA"/>
    <property type="match status" value="1"/>
</dbReference>
<dbReference type="FunFam" id="3.40.50.300:FF:000042">
    <property type="entry name" value="Maltose/maltodextrin ABC transporter, ATP-binding protein"/>
    <property type="match status" value="1"/>
</dbReference>
<reference evidence="8 9" key="1">
    <citation type="submission" date="2018-11" db="EMBL/GenBank/DDBJ databases">
        <title>Rhizobium chutanense sp. nov., isolated from root nodules of Phaseolus vulgaris in China.</title>
        <authorList>
            <person name="Huo Y."/>
        </authorList>
    </citation>
    <scope>NUCLEOTIDE SEQUENCE [LARGE SCALE GENOMIC DNA]</scope>
    <source>
        <strain evidence="8 9">C16</strain>
    </source>
</reference>
<dbReference type="Pfam" id="PF00005">
    <property type="entry name" value="ABC_tran"/>
    <property type="match status" value="1"/>
</dbReference>
<dbReference type="SMART" id="SM00382">
    <property type="entry name" value="AAA"/>
    <property type="match status" value="1"/>
</dbReference>